<evidence type="ECO:0000256" key="3">
    <source>
        <dbReference type="ARBA" id="ARBA00023237"/>
    </source>
</evidence>
<dbReference type="Pfam" id="PF07715">
    <property type="entry name" value="Plug"/>
    <property type="match status" value="1"/>
</dbReference>
<sequence>MKGFKPLSTLVRTTSIAALSAGMMMPLAAAAQVAAPADPQQGTPQADTTPGPVQQEAGSAASNAQPDASPDDIIVTGVRASLERSIAIKRESFGVVDAISAEDIGKFANTNLAESLQRITGVSIDRVNGEGSTVTVRGFGAQYNLVTLNGRQLATSNIVSVGGDQGGDGAGGSGRSFDFANLASEGVKTLEVYKTGRGAIPSGGIGATINIVGTRPLERATSGFTGSLGAKAVYDTSVDQCIDCGDKVTPEVSGIASWSDSEQRFGVSLFGSYQKRNFSAPSVANNGWNIRTLADFLNPANGFIRSDTKLNNTPTDPNVLVAVPDDHRYHFSESSRERINAQGVLQFKPTDTFTVTADGLFAQLKASERRSSQSNWFSRPFDEITFDDASNGIATTQYMHETNVGSGKDAAFEQAYRAQKNRLWDAGLNAKWEVSDRFTLALDGHVGEAKSSPDNPNGQTSTTVAFNAPVVSAHSLEWSDKGFPTQTITIDDSAVGITPKSTANPNGVSFIKGNNNGVLDVGDLSGAVQRQFASTQTQRVKELRLDGGYEFDNNNRFDVGGNYRTTTTTQTQYNTRQVLGDWNNALPPEIARVAPDQVNAFCAICKFTHHDAGNDPNSLIAFRTQDATKLYNTLFDYYSGLPLDANQVANPGKSIDGIDHRNNIDANTFNRVKEDIWSVYGQYTWKGQFGDMNASLVAGARFESTRVRANSLQQIPTAVVWQADNDFNITYSADRQTVTDRGSYTNFLPSMDFQIELVPNLIGRYSLSRTIARAPFGNLFASTGVGAPGRPTVIGGIATGNANNTALNPLRSDNVDVSLEWYPNKDTFLSLGGFFKRVNNFIGNTQVNRELFGLRDPTSGAAGSRSGTARQQLQQTFGADLTDVNLFTYTALLAQNNNSVAAANASFAANYNPATRSLNPDFVGSTLAAVDIIADANDPLLSFSVNTPINNRAAKIYGFEAAGQYFFGDTGIGVAGSYTLVRGNVGIDVTAPTNVDLFALVGLSDTANATLIYDKHGISGRLSYNWRAKYLSGVNRDAFRNPTFTAPYGQVDVNISYDITPNIAVSFEGINLFEEGIRTYGRDEMNTWFEVEQSARYLIGARYRF</sequence>
<dbReference type="GO" id="GO:0009279">
    <property type="term" value="C:cell outer membrane"/>
    <property type="evidence" value="ECO:0007669"/>
    <property type="project" value="UniProtKB-SubCell"/>
</dbReference>
<evidence type="ECO:0000259" key="8">
    <source>
        <dbReference type="Pfam" id="PF07715"/>
    </source>
</evidence>
<dbReference type="EMBL" id="QFQI01000001">
    <property type="protein sequence ID" value="PZQ62947.1"/>
    <property type="molecule type" value="Genomic_DNA"/>
</dbReference>
<evidence type="ECO:0000256" key="4">
    <source>
        <dbReference type="RuleBase" id="RU003357"/>
    </source>
</evidence>
<dbReference type="InterPro" id="IPR037066">
    <property type="entry name" value="Plug_dom_sf"/>
</dbReference>
<evidence type="ECO:0000256" key="2">
    <source>
        <dbReference type="ARBA" id="ARBA00023136"/>
    </source>
</evidence>
<evidence type="ECO:0000313" key="10">
    <source>
        <dbReference type="Proteomes" id="UP000249229"/>
    </source>
</evidence>
<dbReference type="PANTHER" id="PTHR40980">
    <property type="entry name" value="PLUG DOMAIN-CONTAINING PROTEIN"/>
    <property type="match status" value="1"/>
</dbReference>
<dbReference type="Gene3D" id="2.40.170.20">
    <property type="entry name" value="TonB-dependent receptor, beta-barrel domain"/>
    <property type="match status" value="1"/>
</dbReference>
<dbReference type="InterPro" id="IPR000531">
    <property type="entry name" value="Beta-barrel_TonB"/>
</dbReference>
<feature type="signal peptide" evidence="6">
    <location>
        <begin position="1"/>
        <end position="31"/>
    </location>
</feature>
<keyword evidence="4" id="KW-0798">TonB box</keyword>
<dbReference type="Pfam" id="PF00593">
    <property type="entry name" value="TonB_dep_Rec_b-barrel"/>
    <property type="match status" value="1"/>
</dbReference>
<comment type="caution">
    <text evidence="9">The sequence shown here is derived from an EMBL/GenBank/DDBJ whole genome shotgun (WGS) entry which is preliminary data.</text>
</comment>
<keyword evidence="9" id="KW-0675">Receptor</keyword>
<dbReference type="Gene3D" id="2.170.130.10">
    <property type="entry name" value="TonB-dependent receptor, plug domain"/>
    <property type="match status" value="1"/>
</dbReference>
<organism evidence="9 10">
    <name type="scientific">Sphingomonas taxi</name>
    <dbReference type="NCBI Taxonomy" id="1549858"/>
    <lineage>
        <taxon>Bacteria</taxon>
        <taxon>Pseudomonadati</taxon>
        <taxon>Pseudomonadota</taxon>
        <taxon>Alphaproteobacteria</taxon>
        <taxon>Sphingomonadales</taxon>
        <taxon>Sphingomonadaceae</taxon>
        <taxon>Sphingomonas</taxon>
    </lineage>
</organism>
<feature type="domain" description="TonB-dependent receptor-like beta-barrel" evidence="7">
    <location>
        <begin position="506"/>
        <end position="1072"/>
    </location>
</feature>
<dbReference type="InterPro" id="IPR012910">
    <property type="entry name" value="Plug_dom"/>
</dbReference>
<dbReference type="AlphaFoldDB" id="A0A2W5QY00"/>
<evidence type="ECO:0000256" key="6">
    <source>
        <dbReference type="SAM" id="SignalP"/>
    </source>
</evidence>
<dbReference type="Proteomes" id="UP000249229">
    <property type="component" value="Unassembled WGS sequence"/>
</dbReference>
<protein>
    <submittedName>
        <fullName evidence="9">TonB-dependent receptor</fullName>
    </submittedName>
</protein>
<dbReference type="InterPro" id="IPR036942">
    <property type="entry name" value="Beta-barrel_TonB_sf"/>
</dbReference>
<reference evidence="9 10" key="1">
    <citation type="submission" date="2017-08" db="EMBL/GenBank/DDBJ databases">
        <title>Infants hospitalized years apart are colonized by the same room-sourced microbial strains.</title>
        <authorList>
            <person name="Brooks B."/>
            <person name="Olm M.R."/>
            <person name="Firek B.A."/>
            <person name="Baker R."/>
            <person name="Thomas B.C."/>
            <person name="Morowitz M.J."/>
            <person name="Banfield J.F."/>
        </authorList>
    </citation>
    <scope>NUCLEOTIDE SEQUENCE [LARGE SCALE GENOMIC DNA]</scope>
    <source>
        <strain evidence="9">S2_005_001_R1_22</strain>
    </source>
</reference>
<evidence type="ECO:0000259" key="7">
    <source>
        <dbReference type="Pfam" id="PF00593"/>
    </source>
</evidence>
<accession>A0A2W5QY00</accession>
<comment type="similarity">
    <text evidence="4">Belongs to the TonB-dependent receptor family.</text>
</comment>
<feature type="chain" id="PRO_5016180311" evidence="6">
    <location>
        <begin position="32"/>
        <end position="1105"/>
    </location>
</feature>
<dbReference type="PANTHER" id="PTHR40980:SF3">
    <property type="entry name" value="TONB-DEPENDENT RECEPTOR-LIKE BETA-BARREL DOMAIN-CONTAINING PROTEIN"/>
    <property type="match status" value="1"/>
</dbReference>
<name>A0A2W5QY00_9SPHN</name>
<feature type="region of interest" description="Disordered" evidence="5">
    <location>
        <begin position="35"/>
        <end position="72"/>
    </location>
</feature>
<comment type="subcellular location">
    <subcellularLocation>
        <location evidence="1 4">Cell outer membrane</location>
    </subcellularLocation>
</comment>
<dbReference type="InterPro" id="IPR010104">
    <property type="entry name" value="TonB_rcpt_bac"/>
</dbReference>
<evidence type="ECO:0000256" key="5">
    <source>
        <dbReference type="SAM" id="MobiDB-lite"/>
    </source>
</evidence>
<keyword evidence="2 4" id="KW-0472">Membrane</keyword>
<keyword evidence="3" id="KW-0998">Cell outer membrane</keyword>
<dbReference type="NCBIfam" id="TIGR01782">
    <property type="entry name" value="TonB-Xanth-Caul"/>
    <property type="match status" value="1"/>
</dbReference>
<evidence type="ECO:0000313" key="9">
    <source>
        <dbReference type="EMBL" id="PZQ62947.1"/>
    </source>
</evidence>
<feature type="domain" description="TonB-dependent receptor plug" evidence="8">
    <location>
        <begin position="90"/>
        <end position="202"/>
    </location>
</feature>
<evidence type="ECO:0000256" key="1">
    <source>
        <dbReference type="ARBA" id="ARBA00004442"/>
    </source>
</evidence>
<proteinExistence type="inferred from homology"/>
<feature type="compositionally biased region" description="Polar residues" evidence="5">
    <location>
        <begin position="42"/>
        <end position="66"/>
    </location>
</feature>
<dbReference type="SUPFAM" id="SSF56935">
    <property type="entry name" value="Porins"/>
    <property type="match status" value="1"/>
</dbReference>
<keyword evidence="6" id="KW-0732">Signal</keyword>
<gene>
    <name evidence="9" type="ORF">DI544_01800</name>
</gene>